<dbReference type="Proteomes" id="UP001526246">
    <property type="component" value="Unassembled WGS sequence"/>
</dbReference>
<evidence type="ECO:0000256" key="1">
    <source>
        <dbReference type="ARBA" id="ARBA00003416"/>
    </source>
</evidence>
<dbReference type="RefSeq" id="WP_264883844.1">
    <property type="nucleotide sequence ID" value="NZ_JAPDOB010000002.1"/>
</dbReference>
<evidence type="ECO:0000256" key="2">
    <source>
        <dbReference type="ARBA" id="ARBA00009840"/>
    </source>
</evidence>
<keyword evidence="4 6" id="KW-0175">Coiled coil</keyword>
<protein>
    <recommendedName>
        <fullName evidence="3">DNA recombination protein RmuC homolog</fullName>
    </recommendedName>
</protein>
<comment type="similarity">
    <text evidence="2">Belongs to the RmuC family.</text>
</comment>
<dbReference type="PANTHER" id="PTHR30563">
    <property type="entry name" value="DNA RECOMBINATION PROTEIN RMUC"/>
    <property type="match status" value="1"/>
</dbReference>
<keyword evidence="9" id="KW-1185">Reference proteome</keyword>
<feature type="compositionally biased region" description="Low complexity" evidence="7">
    <location>
        <begin position="472"/>
        <end position="483"/>
    </location>
</feature>
<evidence type="ECO:0000313" key="9">
    <source>
        <dbReference type="Proteomes" id="UP001526246"/>
    </source>
</evidence>
<dbReference type="EMBL" id="JAPDOB010000002">
    <property type="protein sequence ID" value="MCW3798801.1"/>
    <property type="molecule type" value="Genomic_DNA"/>
</dbReference>
<evidence type="ECO:0000256" key="3">
    <source>
        <dbReference type="ARBA" id="ARBA00021840"/>
    </source>
</evidence>
<comment type="caution">
    <text evidence="8">The sequence shown here is derived from an EMBL/GenBank/DDBJ whole genome shotgun (WGS) entry which is preliminary data.</text>
</comment>
<gene>
    <name evidence="8" type="primary">rmuC</name>
    <name evidence="8" type="ORF">OMW55_13380</name>
</gene>
<sequence>MEAALILGAAIVALVAGVMLGWLLGRQPIAALQKEAADLRDCRVTAERELALAAEQARRLPQTEEMLRLVTEERDEARQKVASLAPVAERAAAQEQELATVRAEKEQLAAAKAAFERGEAERQRAFAEQLSQVKELETKLEARFGELAGKAVETAHDAFLKRASERLGTESKEHHAKLQNLLGPVEQTLKRYEEGLQRVEKERVDHYAGLREAVELVRTGQGQVRDEARRLVTALTSSPKQRGRWGEKSLENVLTQAGLVKNVDFRMEVSVDGGEEGRLRPDAVVNLPEGRKLIIDAKCSLNAYLDACDEVDDDKRAVCFRAHLASIVRHAQQLGSKNYWAQFGESAEFVVMYIPGEHFLSAALEQDPELWEKAFKDKVLLATPTNLVAIARTVASVWRQERLQGQAEEIAALGKELHSRLATMADHVARMGRNLATVNSAYNQMVGSFESQVFTQARRFETLGAGSAKEIAAPAPVDAAPRPLTKLAPPLPELPEAAE</sequence>
<proteinExistence type="inferred from homology"/>
<feature type="coiled-coil region" evidence="6">
    <location>
        <begin position="29"/>
        <end position="121"/>
    </location>
</feature>
<dbReference type="InterPro" id="IPR003798">
    <property type="entry name" value="DNA_recombination_RmuC"/>
</dbReference>
<evidence type="ECO:0000256" key="7">
    <source>
        <dbReference type="SAM" id="MobiDB-lite"/>
    </source>
</evidence>
<reference evidence="8 9" key="1">
    <citation type="submission" date="2022-10" db="EMBL/GenBank/DDBJ databases">
        <title>Sphingomonas sp.</title>
        <authorList>
            <person name="Jin C."/>
        </authorList>
    </citation>
    <scope>NUCLEOTIDE SEQUENCE [LARGE SCALE GENOMIC DNA]</scope>
    <source>
        <strain evidence="8 9">BN140010</strain>
    </source>
</reference>
<comment type="function">
    <text evidence="1">Involved in DNA recombination.</text>
</comment>
<organism evidence="8 9">
    <name type="scientific">Sphingomonas arvum</name>
    <dbReference type="NCBI Taxonomy" id="2992113"/>
    <lineage>
        <taxon>Bacteria</taxon>
        <taxon>Pseudomonadati</taxon>
        <taxon>Pseudomonadota</taxon>
        <taxon>Alphaproteobacteria</taxon>
        <taxon>Sphingomonadales</taxon>
        <taxon>Sphingomonadaceae</taxon>
        <taxon>Sphingomonas</taxon>
    </lineage>
</organism>
<keyword evidence="5" id="KW-0233">DNA recombination</keyword>
<evidence type="ECO:0000256" key="5">
    <source>
        <dbReference type="ARBA" id="ARBA00023172"/>
    </source>
</evidence>
<evidence type="ECO:0000256" key="4">
    <source>
        <dbReference type="ARBA" id="ARBA00023054"/>
    </source>
</evidence>
<evidence type="ECO:0000313" key="8">
    <source>
        <dbReference type="EMBL" id="MCW3798801.1"/>
    </source>
</evidence>
<dbReference type="PANTHER" id="PTHR30563:SF0">
    <property type="entry name" value="DNA RECOMBINATION PROTEIN RMUC"/>
    <property type="match status" value="1"/>
</dbReference>
<name>A0ABT3JI82_9SPHN</name>
<evidence type="ECO:0000256" key="6">
    <source>
        <dbReference type="SAM" id="Coils"/>
    </source>
</evidence>
<dbReference type="Pfam" id="PF02646">
    <property type="entry name" value="RmuC"/>
    <property type="match status" value="1"/>
</dbReference>
<accession>A0ABT3JI82</accession>
<feature type="region of interest" description="Disordered" evidence="7">
    <location>
        <begin position="471"/>
        <end position="499"/>
    </location>
</feature>